<name>A0A6B0U4X4_IXORI</name>
<keyword evidence="1" id="KW-0732">Signal</keyword>
<sequence length="97" mass="11575">MAHWSARAMLLLASFLLLCAWASHAQLLPGEPACRGWYQECGIQRHPRCCGRLQCWHGRCIFRKEDRQGYHYNVNTVFPPRSYYMRYRPIYPVNFRP</sequence>
<feature type="chain" id="PRO_5025434252" evidence="1">
    <location>
        <begin position="26"/>
        <end position="97"/>
    </location>
</feature>
<accession>A0A6B0U4X4</accession>
<evidence type="ECO:0000256" key="1">
    <source>
        <dbReference type="SAM" id="SignalP"/>
    </source>
</evidence>
<feature type="signal peptide" evidence="1">
    <location>
        <begin position="1"/>
        <end position="25"/>
    </location>
</feature>
<dbReference type="AlphaFoldDB" id="A0A6B0U4X4"/>
<protein>
    <submittedName>
        <fullName evidence="2">Putative secreted protein</fullName>
    </submittedName>
</protein>
<evidence type="ECO:0000313" key="2">
    <source>
        <dbReference type="EMBL" id="MXU87549.1"/>
    </source>
</evidence>
<reference evidence="2" key="1">
    <citation type="submission" date="2019-12" db="EMBL/GenBank/DDBJ databases">
        <title>An insight into the sialome of adult female Ixodes ricinus ticks feeding for 6 days.</title>
        <authorList>
            <person name="Perner J."/>
            <person name="Ribeiro J.M.C."/>
        </authorList>
    </citation>
    <scope>NUCLEOTIDE SEQUENCE</scope>
    <source>
        <strain evidence="2">Semi-engorged</strain>
        <tissue evidence="2">Salivary glands</tissue>
    </source>
</reference>
<proteinExistence type="predicted"/>
<dbReference type="EMBL" id="GIFC01005466">
    <property type="protein sequence ID" value="MXU87549.1"/>
    <property type="molecule type" value="Transcribed_RNA"/>
</dbReference>
<organism evidence="2">
    <name type="scientific">Ixodes ricinus</name>
    <name type="common">Common tick</name>
    <name type="synonym">Acarus ricinus</name>
    <dbReference type="NCBI Taxonomy" id="34613"/>
    <lineage>
        <taxon>Eukaryota</taxon>
        <taxon>Metazoa</taxon>
        <taxon>Ecdysozoa</taxon>
        <taxon>Arthropoda</taxon>
        <taxon>Chelicerata</taxon>
        <taxon>Arachnida</taxon>
        <taxon>Acari</taxon>
        <taxon>Parasitiformes</taxon>
        <taxon>Ixodida</taxon>
        <taxon>Ixodoidea</taxon>
        <taxon>Ixodidae</taxon>
        <taxon>Ixodinae</taxon>
        <taxon>Ixodes</taxon>
    </lineage>
</organism>